<dbReference type="AlphaFoldDB" id="A0A5C6DGX4"/>
<evidence type="ECO:0000313" key="2">
    <source>
        <dbReference type="Proteomes" id="UP000319143"/>
    </source>
</evidence>
<name>A0A5C6DGX4_9BACT</name>
<protein>
    <submittedName>
        <fullName evidence="1">Uncharacterized protein</fullName>
    </submittedName>
</protein>
<comment type="caution">
    <text evidence="1">The sequence shown here is derived from an EMBL/GenBank/DDBJ whole genome shotgun (WGS) entry which is preliminary data.</text>
</comment>
<organism evidence="1 2">
    <name type="scientific">Novipirellula artificiosorum</name>
    <dbReference type="NCBI Taxonomy" id="2528016"/>
    <lineage>
        <taxon>Bacteria</taxon>
        <taxon>Pseudomonadati</taxon>
        <taxon>Planctomycetota</taxon>
        <taxon>Planctomycetia</taxon>
        <taxon>Pirellulales</taxon>
        <taxon>Pirellulaceae</taxon>
        <taxon>Novipirellula</taxon>
    </lineage>
</organism>
<proteinExistence type="predicted"/>
<sequence length="78" mass="9068">MRLTFRKLDQVLANPRVRDKRTGVEAGDTLELAQIRHIWDRKSLRHSTSERVSVDFDSRSHEGLLWGRSESTQLDPPL</sequence>
<gene>
    <name evidence="1" type="ORF">Poly41_41350</name>
</gene>
<dbReference type="EMBL" id="SJPV01000007">
    <property type="protein sequence ID" value="TWU34991.1"/>
    <property type="molecule type" value="Genomic_DNA"/>
</dbReference>
<evidence type="ECO:0000313" key="1">
    <source>
        <dbReference type="EMBL" id="TWU34991.1"/>
    </source>
</evidence>
<accession>A0A5C6DGX4</accession>
<reference evidence="1 2" key="1">
    <citation type="submission" date="2019-02" db="EMBL/GenBank/DDBJ databases">
        <title>Deep-cultivation of Planctomycetes and their phenomic and genomic characterization uncovers novel biology.</title>
        <authorList>
            <person name="Wiegand S."/>
            <person name="Jogler M."/>
            <person name="Boedeker C."/>
            <person name="Pinto D."/>
            <person name="Vollmers J."/>
            <person name="Rivas-Marin E."/>
            <person name="Kohn T."/>
            <person name="Peeters S.H."/>
            <person name="Heuer A."/>
            <person name="Rast P."/>
            <person name="Oberbeckmann S."/>
            <person name="Bunk B."/>
            <person name="Jeske O."/>
            <person name="Meyerdierks A."/>
            <person name="Storesund J.E."/>
            <person name="Kallscheuer N."/>
            <person name="Luecker S."/>
            <person name="Lage O.M."/>
            <person name="Pohl T."/>
            <person name="Merkel B.J."/>
            <person name="Hornburger P."/>
            <person name="Mueller R.-W."/>
            <person name="Bruemmer F."/>
            <person name="Labrenz M."/>
            <person name="Spormann A.M."/>
            <person name="Op Den Camp H."/>
            <person name="Overmann J."/>
            <person name="Amann R."/>
            <person name="Jetten M.S.M."/>
            <person name="Mascher T."/>
            <person name="Medema M.H."/>
            <person name="Devos D.P."/>
            <person name="Kaster A.-K."/>
            <person name="Ovreas L."/>
            <person name="Rohde M."/>
            <person name="Galperin M.Y."/>
            <person name="Jogler C."/>
        </authorList>
    </citation>
    <scope>NUCLEOTIDE SEQUENCE [LARGE SCALE GENOMIC DNA]</scope>
    <source>
        <strain evidence="1 2">Poly41</strain>
    </source>
</reference>
<keyword evidence="2" id="KW-1185">Reference proteome</keyword>
<dbReference type="Proteomes" id="UP000319143">
    <property type="component" value="Unassembled WGS sequence"/>
</dbReference>